<name>A0A977PTA4_9CYAN</name>
<feature type="region of interest" description="Disordered" evidence="3">
    <location>
        <begin position="221"/>
        <end position="248"/>
    </location>
</feature>
<evidence type="ECO:0000256" key="3">
    <source>
        <dbReference type="SAM" id="MobiDB-lite"/>
    </source>
</evidence>
<dbReference type="Pfam" id="PF04012">
    <property type="entry name" value="PspA_IM30"/>
    <property type="match status" value="1"/>
</dbReference>
<keyword evidence="2" id="KW-0175">Coiled coil</keyword>
<dbReference type="KEGG" id="wna:KA717_20390"/>
<gene>
    <name evidence="4" type="ORF">KA717_20390</name>
</gene>
<sequence>MGLFDRISRVVRANLNDLVSQAEDPEKVLEQAVIDMQEDLIQLRQAVARTIAEQKRTEQRYNQDLGESNKWQERAALALSKGDENLAREALTRKKSFSESAATYKAQLEQLTGQVDGLKRNLVALESKISEAKTKKNMLQARAKAAKANEDLQKTLSGIDTSSAMSAFERMENKVLDAEARSQAMGELGGVGIEQQFALLQSSADVEDELAALKAQMSGGALPGTAEVPQIEAAKSTPTKTDVPKDSVVDAELEDLRRKLNEL</sequence>
<evidence type="ECO:0000313" key="4">
    <source>
        <dbReference type="EMBL" id="UXE58436.1"/>
    </source>
</evidence>
<protein>
    <submittedName>
        <fullName evidence="4">PspA/IM30 family protein</fullName>
    </submittedName>
</protein>
<evidence type="ECO:0000256" key="2">
    <source>
        <dbReference type="SAM" id="Coils"/>
    </source>
</evidence>
<comment type="similarity">
    <text evidence="1">Belongs to the PspA/Vipp/IM30 family.</text>
</comment>
<evidence type="ECO:0000256" key="1">
    <source>
        <dbReference type="ARBA" id="ARBA00043985"/>
    </source>
</evidence>
<reference evidence="4" key="1">
    <citation type="submission" date="2021-04" db="EMBL/GenBank/DDBJ databases">
        <title>Genome sequence of Woronichinia naegeliana from Washington state freshwater lake bloom.</title>
        <authorList>
            <person name="Dreher T.W."/>
        </authorList>
    </citation>
    <scope>NUCLEOTIDE SEQUENCE</scope>
    <source>
        <strain evidence="4">WA131</strain>
    </source>
</reference>
<proteinExistence type="inferred from homology"/>
<feature type="coiled-coil region" evidence="2">
    <location>
        <begin position="101"/>
        <end position="155"/>
    </location>
</feature>
<dbReference type="Proteomes" id="UP001065613">
    <property type="component" value="Chromosome"/>
</dbReference>
<dbReference type="PANTHER" id="PTHR31088">
    <property type="entry name" value="MEMBRANE-ASSOCIATED PROTEIN VIPP1, CHLOROPLASTIC"/>
    <property type="match status" value="1"/>
</dbReference>
<dbReference type="AlphaFoldDB" id="A0A977PTA4"/>
<dbReference type="EMBL" id="CP073041">
    <property type="protein sequence ID" value="UXE58436.1"/>
    <property type="molecule type" value="Genomic_DNA"/>
</dbReference>
<accession>A0A977PTA4</accession>
<organism evidence="4">
    <name type="scientific">Woronichinia naegeliana WA131</name>
    <dbReference type="NCBI Taxonomy" id="2824559"/>
    <lineage>
        <taxon>Bacteria</taxon>
        <taxon>Bacillati</taxon>
        <taxon>Cyanobacteriota</taxon>
        <taxon>Cyanophyceae</taxon>
        <taxon>Synechococcales</taxon>
        <taxon>Coelosphaeriaceae</taxon>
        <taxon>Woronichinia</taxon>
    </lineage>
</organism>
<dbReference type="PANTHER" id="PTHR31088:SF6">
    <property type="entry name" value="PHAGE SHOCK PROTEIN A"/>
    <property type="match status" value="1"/>
</dbReference>
<dbReference type="InterPro" id="IPR007157">
    <property type="entry name" value="PspA_VIPP1"/>
</dbReference>